<evidence type="ECO:0000256" key="1">
    <source>
        <dbReference type="SAM" id="Phobius"/>
    </source>
</evidence>
<feature type="transmembrane region" description="Helical" evidence="1">
    <location>
        <begin position="7"/>
        <end position="30"/>
    </location>
</feature>
<dbReference type="Proteomes" id="UP000756530">
    <property type="component" value="Unassembled WGS sequence"/>
</dbReference>
<keyword evidence="1" id="KW-0472">Membrane</keyword>
<dbReference type="InterPro" id="IPR006747">
    <property type="entry name" value="DUF599"/>
</dbReference>
<feature type="transmembrane region" description="Helical" evidence="1">
    <location>
        <begin position="75"/>
        <end position="94"/>
    </location>
</feature>
<dbReference type="RefSeq" id="WP_218390796.1">
    <property type="nucleotide sequence ID" value="NZ_JAHUZE010000001.1"/>
</dbReference>
<gene>
    <name evidence="2" type="ORF">KJP28_03275</name>
</gene>
<dbReference type="PANTHER" id="PTHR31881:SF6">
    <property type="entry name" value="OS09G0494600 PROTEIN"/>
    <property type="match status" value="1"/>
</dbReference>
<keyword evidence="1" id="KW-0812">Transmembrane</keyword>
<proteinExistence type="predicted"/>
<sequence length="232" mass="25552">MPELLTGFTLLDIAAFLCLLLAWQGIGWLIEHSTDGRPSTSRVMKSYRREWLRQYVTRQPRIFDSSVLASLRQGTTFFASACMIAIGGGLALLGNTERLLGVAQDLTTGELAPDHVWEAKILIVIVLVAAGFLAFVWAHRLFGYCAVVMASVPNEPDDPAAYPRAAKAAEININAARSYNRGLRAIYFAMAALAWLIGPLALVISTVICFVVLWRREFASKSRAVLLELDTH</sequence>
<name>A0ABS6SY94_9RHOB</name>
<dbReference type="PANTHER" id="PTHR31881">
    <property type="match status" value="1"/>
</dbReference>
<comment type="caution">
    <text evidence="2">The sequence shown here is derived from an EMBL/GenBank/DDBJ whole genome shotgun (WGS) entry which is preliminary data.</text>
</comment>
<accession>A0ABS6SY94</accession>
<evidence type="ECO:0000313" key="2">
    <source>
        <dbReference type="EMBL" id="MBV7377934.1"/>
    </source>
</evidence>
<reference evidence="2 3" key="1">
    <citation type="submission" date="2021-05" db="EMBL/GenBank/DDBJ databases">
        <title>Culturable bacteria isolated from Daya Bay.</title>
        <authorList>
            <person name="Zheng W."/>
            <person name="Yu S."/>
            <person name="Huang Y."/>
        </authorList>
    </citation>
    <scope>NUCLEOTIDE SEQUENCE [LARGE SCALE GENOMIC DNA]</scope>
    <source>
        <strain evidence="2 3">DP4N28-5</strain>
    </source>
</reference>
<dbReference type="EMBL" id="JAHUZE010000001">
    <property type="protein sequence ID" value="MBV7377934.1"/>
    <property type="molecule type" value="Genomic_DNA"/>
</dbReference>
<feature type="transmembrane region" description="Helical" evidence="1">
    <location>
        <begin position="186"/>
        <end position="214"/>
    </location>
</feature>
<evidence type="ECO:0000313" key="3">
    <source>
        <dbReference type="Proteomes" id="UP000756530"/>
    </source>
</evidence>
<protein>
    <submittedName>
        <fullName evidence="2">DUF599 domain-containing protein</fullName>
    </submittedName>
</protein>
<feature type="transmembrane region" description="Helical" evidence="1">
    <location>
        <begin position="121"/>
        <end position="139"/>
    </location>
</feature>
<keyword evidence="3" id="KW-1185">Reference proteome</keyword>
<dbReference type="Pfam" id="PF04654">
    <property type="entry name" value="DUF599"/>
    <property type="match status" value="1"/>
</dbReference>
<organism evidence="2 3">
    <name type="scientific">Maritimibacter dapengensis</name>
    <dbReference type="NCBI Taxonomy" id="2836868"/>
    <lineage>
        <taxon>Bacteria</taxon>
        <taxon>Pseudomonadati</taxon>
        <taxon>Pseudomonadota</taxon>
        <taxon>Alphaproteobacteria</taxon>
        <taxon>Rhodobacterales</taxon>
        <taxon>Roseobacteraceae</taxon>
        <taxon>Maritimibacter</taxon>
    </lineage>
</organism>
<keyword evidence="1" id="KW-1133">Transmembrane helix</keyword>